<feature type="compositionally biased region" description="Polar residues" evidence="1">
    <location>
        <begin position="63"/>
        <end position="77"/>
    </location>
</feature>
<sequence>MTEESQSRRRFLRTALVGGAVAVAGCNDSSANADAPQFTAARRDRDQDATPEFTGWPAPNHDAAQTNAAPAEDSVTSKPAQMWEVPLPGTLGSKPIVSGGTIFCHTEQQSRGVQPESDIIAVKAGTGDGEQEWTRGFPGTVSPPTVAGSTLFLTTAIDGWTAVLAHDTKSGKEQWIQSLSGPKQIAQCQPTVANESVYVPVRATTETTRTTPRFASLDTADGSVEWLSGTEFWQEIPVKYHPPSVAHGRVYLAQRRSGAESKSTPDLLALDAATGDVEWEFTVSDGGFLHHAPVAGSSFLFLSSQTRLLALDPATGNTEWTVDHNGQFHRPAVAGNTVYVATKSGLLSALDSTTGDRQWAYTGDRFTSGPVVTNETAYLRNGSIINAINRSEPALQWEMSDIGGGRHGPSIVDGWLFAESPPATAPSLLAYTSLNEP</sequence>
<dbReference type="PROSITE" id="PS51318">
    <property type="entry name" value="TAT"/>
    <property type="match status" value="1"/>
</dbReference>
<dbReference type="EMBL" id="FOCX01000042">
    <property type="protein sequence ID" value="SEP19084.1"/>
    <property type="molecule type" value="Genomic_DNA"/>
</dbReference>
<evidence type="ECO:0000313" key="4">
    <source>
        <dbReference type="Proteomes" id="UP000198775"/>
    </source>
</evidence>
<dbReference type="Gene3D" id="2.40.10.480">
    <property type="match status" value="1"/>
</dbReference>
<dbReference type="InterPro" id="IPR002372">
    <property type="entry name" value="PQQ_rpt_dom"/>
</dbReference>
<organism evidence="3 4">
    <name type="scientific">Halorientalis persicus</name>
    <dbReference type="NCBI Taxonomy" id="1367881"/>
    <lineage>
        <taxon>Archaea</taxon>
        <taxon>Methanobacteriati</taxon>
        <taxon>Methanobacteriota</taxon>
        <taxon>Stenosarchaea group</taxon>
        <taxon>Halobacteria</taxon>
        <taxon>Halobacteriales</taxon>
        <taxon>Haloarculaceae</taxon>
        <taxon>Halorientalis</taxon>
    </lineage>
</organism>
<evidence type="ECO:0000256" key="1">
    <source>
        <dbReference type="SAM" id="MobiDB-lite"/>
    </source>
</evidence>
<feature type="region of interest" description="Disordered" evidence="1">
    <location>
        <begin position="26"/>
        <end position="77"/>
    </location>
</feature>
<name>A0A1H8VUT6_9EURY</name>
<dbReference type="Gene3D" id="2.130.10.10">
    <property type="entry name" value="YVTN repeat-like/Quinoprotein amine dehydrogenase"/>
    <property type="match status" value="1"/>
</dbReference>
<feature type="domain" description="Pyrrolo-quinoline quinone repeat" evidence="2">
    <location>
        <begin position="228"/>
        <end position="421"/>
    </location>
</feature>
<dbReference type="RefSeq" id="WP_092664240.1">
    <property type="nucleotide sequence ID" value="NZ_FOCX01000042.1"/>
</dbReference>
<dbReference type="InterPro" id="IPR015943">
    <property type="entry name" value="WD40/YVTN_repeat-like_dom_sf"/>
</dbReference>
<gene>
    <name evidence="3" type="ORF">SAMN05216388_104213</name>
</gene>
<dbReference type="OrthoDB" id="136681at2157"/>
<evidence type="ECO:0000259" key="2">
    <source>
        <dbReference type="Pfam" id="PF13360"/>
    </source>
</evidence>
<dbReference type="SMART" id="SM00564">
    <property type="entry name" value="PQQ"/>
    <property type="match status" value="4"/>
</dbReference>
<dbReference type="InterPro" id="IPR018391">
    <property type="entry name" value="PQQ_b-propeller_rpt"/>
</dbReference>
<keyword evidence="4" id="KW-1185">Reference proteome</keyword>
<dbReference type="AlphaFoldDB" id="A0A1H8VUT6"/>
<accession>A0A1H8VUT6</accession>
<dbReference type="InterPro" id="IPR011047">
    <property type="entry name" value="Quinoprotein_ADH-like_sf"/>
</dbReference>
<proteinExistence type="predicted"/>
<dbReference type="Pfam" id="PF13360">
    <property type="entry name" value="PQQ_2"/>
    <property type="match status" value="1"/>
</dbReference>
<dbReference type="SUPFAM" id="SSF50998">
    <property type="entry name" value="Quinoprotein alcohol dehydrogenase-like"/>
    <property type="match status" value="1"/>
</dbReference>
<dbReference type="InterPro" id="IPR006311">
    <property type="entry name" value="TAT_signal"/>
</dbReference>
<reference evidence="4" key="1">
    <citation type="submission" date="2016-10" db="EMBL/GenBank/DDBJ databases">
        <authorList>
            <person name="Varghese N."/>
            <person name="Submissions S."/>
        </authorList>
    </citation>
    <scope>NUCLEOTIDE SEQUENCE [LARGE SCALE GENOMIC DNA]</scope>
    <source>
        <strain evidence="4">IBRC-M 10043</strain>
    </source>
</reference>
<evidence type="ECO:0000313" key="3">
    <source>
        <dbReference type="EMBL" id="SEP19084.1"/>
    </source>
</evidence>
<protein>
    <submittedName>
        <fullName evidence="3">Outer membrane protein assembly factor BamB, contains PQQ-like beta-propeller repeat</fullName>
    </submittedName>
</protein>
<dbReference type="Proteomes" id="UP000198775">
    <property type="component" value="Unassembled WGS sequence"/>
</dbReference>
<dbReference type="PANTHER" id="PTHR34512">
    <property type="entry name" value="CELL SURFACE PROTEIN"/>
    <property type="match status" value="1"/>
</dbReference>
<dbReference type="PANTHER" id="PTHR34512:SF30">
    <property type="entry name" value="OUTER MEMBRANE PROTEIN ASSEMBLY FACTOR BAMB"/>
    <property type="match status" value="1"/>
</dbReference>